<accession>A0A2S6I5P8</accession>
<sequence>MQSRGVLHLADKLKQMDITLTESEKRGDRTGKIVATVGAILIVALLLWPIFFFQNPPPGQPGILVNLGIVDMGQGEENAPAPAEPEPEEVVVPTPPLPQNPPPPPPRVDPDPQPEQREVVVTEDPEVVALRKQKAREEAQRQAEQRRIQQEAEAERRKQQAEAEARRRQEAEAERQRQAEAEAARRRQAEADALKGQLGGAFGQGSGNGNTGRPGNQGVDNGDPNADRLSGISTGSGRVSGGLSGRGVLASPPVQENSQVSGTVVIEVCVNPRGEISRADYTQNGSSTADPALVAAARKNALRWRFAANELAPAEQCGRISYNFKVQ</sequence>
<keyword evidence="2" id="KW-0472">Membrane</keyword>
<comment type="caution">
    <text evidence="3">The sequence shown here is derived from an EMBL/GenBank/DDBJ whole genome shotgun (WGS) entry which is preliminary data.</text>
</comment>
<gene>
    <name evidence="3" type="ORF">CLV84_3417</name>
</gene>
<name>A0A2S6I5P8_9BACT</name>
<dbReference type="EMBL" id="PTJC01000006">
    <property type="protein sequence ID" value="PPK86488.1"/>
    <property type="molecule type" value="Genomic_DNA"/>
</dbReference>
<organism evidence="3 4">
    <name type="scientific">Neolewinella xylanilytica</name>
    <dbReference type="NCBI Taxonomy" id="1514080"/>
    <lineage>
        <taxon>Bacteria</taxon>
        <taxon>Pseudomonadati</taxon>
        <taxon>Bacteroidota</taxon>
        <taxon>Saprospiria</taxon>
        <taxon>Saprospirales</taxon>
        <taxon>Lewinellaceae</taxon>
        <taxon>Neolewinella</taxon>
    </lineage>
</organism>
<dbReference type="Proteomes" id="UP000237662">
    <property type="component" value="Unassembled WGS sequence"/>
</dbReference>
<evidence type="ECO:0000313" key="3">
    <source>
        <dbReference type="EMBL" id="PPK86488.1"/>
    </source>
</evidence>
<keyword evidence="4" id="KW-1185">Reference proteome</keyword>
<reference evidence="3 4" key="1">
    <citation type="submission" date="2018-02" db="EMBL/GenBank/DDBJ databases">
        <title>Genomic Encyclopedia of Archaeal and Bacterial Type Strains, Phase II (KMG-II): from individual species to whole genera.</title>
        <authorList>
            <person name="Goeker M."/>
        </authorList>
    </citation>
    <scope>NUCLEOTIDE SEQUENCE [LARGE SCALE GENOMIC DNA]</scope>
    <source>
        <strain evidence="3 4">DSM 29526</strain>
    </source>
</reference>
<dbReference type="AlphaFoldDB" id="A0A2S6I5P8"/>
<evidence type="ECO:0000256" key="1">
    <source>
        <dbReference type="SAM" id="MobiDB-lite"/>
    </source>
</evidence>
<feature type="compositionally biased region" description="Basic and acidic residues" evidence="1">
    <location>
        <begin position="135"/>
        <end position="193"/>
    </location>
</feature>
<feature type="compositionally biased region" description="Pro residues" evidence="1">
    <location>
        <begin position="93"/>
        <end position="107"/>
    </location>
</feature>
<keyword evidence="2" id="KW-0812">Transmembrane</keyword>
<proteinExistence type="predicted"/>
<evidence type="ECO:0000313" key="4">
    <source>
        <dbReference type="Proteomes" id="UP000237662"/>
    </source>
</evidence>
<feature type="compositionally biased region" description="Basic and acidic residues" evidence="1">
    <location>
        <begin position="108"/>
        <end position="120"/>
    </location>
</feature>
<feature type="transmembrane region" description="Helical" evidence="2">
    <location>
        <begin position="33"/>
        <end position="53"/>
    </location>
</feature>
<protein>
    <submittedName>
        <fullName evidence="3">Outer membrane transport energization protein TonB</fullName>
    </submittedName>
</protein>
<feature type="compositionally biased region" description="Gly residues" evidence="1">
    <location>
        <begin position="197"/>
        <end position="212"/>
    </location>
</feature>
<feature type="region of interest" description="Disordered" evidence="1">
    <location>
        <begin position="75"/>
        <end position="255"/>
    </location>
</feature>
<evidence type="ECO:0000256" key="2">
    <source>
        <dbReference type="SAM" id="Phobius"/>
    </source>
</evidence>
<keyword evidence="2" id="KW-1133">Transmembrane helix</keyword>